<sequence>MKKLNNEEMMMVSGAGNFADKSSGGRVSNDSRGGRGDRRGTMSERVKSCNDGIIGGTLAGSLGGVPGMAVGMVGGAIAGGCFRNESSSSNNNNGKGSGGAQNYGAQCKW</sequence>
<evidence type="ECO:0000313" key="2">
    <source>
        <dbReference type="EMBL" id="NIF22502.1"/>
    </source>
</evidence>
<protein>
    <recommendedName>
        <fullName evidence="4">Bacteriocin</fullName>
    </recommendedName>
</protein>
<feature type="compositionally biased region" description="Low complexity" evidence="1">
    <location>
        <begin position="22"/>
        <end position="31"/>
    </location>
</feature>
<dbReference type="Proteomes" id="UP001515683">
    <property type="component" value="Unassembled WGS sequence"/>
</dbReference>
<organism evidence="2 3">
    <name type="scientific">Candidatus Pantoea multigeneris</name>
    <dbReference type="NCBI Taxonomy" id="2608357"/>
    <lineage>
        <taxon>Bacteria</taxon>
        <taxon>Pseudomonadati</taxon>
        <taxon>Pseudomonadota</taxon>
        <taxon>Gammaproteobacteria</taxon>
        <taxon>Enterobacterales</taxon>
        <taxon>Erwiniaceae</taxon>
        <taxon>Pantoea</taxon>
    </lineage>
</organism>
<evidence type="ECO:0000313" key="3">
    <source>
        <dbReference type="Proteomes" id="UP001515683"/>
    </source>
</evidence>
<dbReference type="EMBL" id="VWXF01000005">
    <property type="protein sequence ID" value="NIF22502.1"/>
    <property type="molecule type" value="Genomic_DNA"/>
</dbReference>
<feature type="region of interest" description="Disordered" evidence="1">
    <location>
        <begin position="1"/>
        <end position="46"/>
    </location>
</feature>
<name>A0ABX0RDN0_9GAMM</name>
<keyword evidence="3" id="KW-1185">Reference proteome</keyword>
<accession>A0ABX0RDN0</accession>
<feature type="compositionally biased region" description="Basic and acidic residues" evidence="1">
    <location>
        <begin position="32"/>
        <end position="46"/>
    </location>
</feature>
<evidence type="ECO:0008006" key="4">
    <source>
        <dbReference type="Google" id="ProtNLM"/>
    </source>
</evidence>
<dbReference type="RefSeq" id="WP_167015237.1">
    <property type="nucleotide sequence ID" value="NZ_VWXF01000005.1"/>
</dbReference>
<feature type="region of interest" description="Disordered" evidence="1">
    <location>
        <begin position="84"/>
        <end position="109"/>
    </location>
</feature>
<gene>
    <name evidence="2" type="ORF">F3J40_12930</name>
</gene>
<feature type="compositionally biased region" description="Low complexity" evidence="1">
    <location>
        <begin position="84"/>
        <end position="94"/>
    </location>
</feature>
<reference evidence="2 3" key="1">
    <citation type="journal article" date="2019" name="bioRxiv">
        <title>Bacteria contribute to plant secondary compound degradation in a generalist herbivore system.</title>
        <authorList>
            <person name="Francoeur C.B."/>
            <person name="Khadempour L."/>
            <person name="Moreira-Soto R.D."/>
            <person name="Gotting K."/>
            <person name="Book A.J."/>
            <person name="Pinto-Tomas A.A."/>
            <person name="Keefover-Ring K."/>
            <person name="Currie C.R."/>
        </authorList>
    </citation>
    <scope>NUCLEOTIDE SEQUENCE [LARGE SCALE GENOMIC DNA]</scope>
    <source>
        <strain evidence="2">Acro-835</strain>
    </source>
</reference>
<proteinExistence type="predicted"/>
<evidence type="ECO:0000256" key="1">
    <source>
        <dbReference type="SAM" id="MobiDB-lite"/>
    </source>
</evidence>
<comment type="caution">
    <text evidence="2">The sequence shown here is derived from an EMBL/GenBank/DDBJ whole genome shotgun (WGS) entry which is preliminary data.</text>
</comment>